<reference evidence="2 3" key="1">
    <citation type="journal article" date="2016" name="Nat. Commun.">
        <title>Thousands of microbial genomes shed light on interconnected biogeochemical processes in an aquifer system.</title>
        <authorList>
            <person name="Anantharaman K."/>
            <person name="Brown C.T."/>
            <person name="Hug L.A."/>
            <person name="Sharon I."/>
            <person name="Castelle C.J."/>
            <person name="Probst A.J."/>
            <person name="Thomas B.C."/>
            <person name="Singh A."/>
            <person name="Wilkins M.J."/>
            <person name="Karaoz U."/>
            <person name="Brodie E.L."/>
            <person name="Williams K.H."/>
            <person name="Hubbard S.S."/>
            <person name="Banfield J.F."/>
        </authorList>
    </citation>
    <scope>NUCLEOTIDE SEQUENCE [LARGE SCALE GENOMIC DNA]</scope>
</reference>
<keyword evidence="1" id="KW-1133">Transmembrane helix</keyword>
<sequence>MEEEEKIAKARRQLLVVGVVCVAAVVFTIWLVSLRTTFSLNQKKYPSPLSALKQTQKQLGGSWDDFKQQLDRLK</sequence>
<proteinExistence type="predicted"/>
<organism evidence="2 3">
    <name type="scientific">Candidatus Uhrbacteria bacterium RIFCSPLOWO2_01_FULL_47_24</name>
    <dbReference type="NCBI Taxonomy" id="1802401"/>
    <lineage>
        <taxon>Bacteria</taxon>
        <taxon>Candidatus Uhriibacteriota</taxon>
    </lineage>
</organism>
<evidence type="ECO:0000313" key="3">
    <source>
        <dbReference type="Proteomes" id="UP000176897"/>
    </source>
</evidence>
<evidence type="ECO:0000256" key="1">
    <source>
        <dbReference type="SAM" id="Phobius"/>
    </source>
</evidence>
<dbReference type="EMBL" id="MGEJ01000001">
    <property type="protein sequence ID" value="OGL82034.1"/>
    <property type="molecule type" value="Genomic_DNA"/>
</dbReference>
<keyword evidence="1" id="KW-0812">Transmembrane</keyword>
<comment type="caution">
    <text evidence="2">The sequence shown here is derived from an EMBL/GenBank/DDBJ whole genome shotgun (WGS) entry which is preliminary data.</text>
</comment>
<gene>
    <name evidence="2" type="ORF">A3B21_04940</name>
</gene>
<name>A0A1F7UWC7_9BACT</name>
<dbReference type="AlphaFoldDB" id="A0A1F7UWC7"/>
<feature type="transmembrane region" description="Helical" evidence="1">
    <location>
        <begin position="14"/>
        <end position="34"/>
    </location>
</feature>
<dbReference type="STRING" id="1802401.A3B21_04940"/>
<accession>A0A1F7UWC7</accession>
<protein>
    <submittedName>
        <fullName evidence="2">Uncharacterized protein</fullName>
    </submittedName>
</protein>
<dbReference type="Proteomes" id="UP000176897">
    <property type="component" value="Unassembled WGS sequence"/>
</dbReference>
<evidence type="ECO:0000313" key="2">
    <source>
        <dbReference type="EMBL" id="OGL82034.1"/>
    </source>
</evidence>
<keyword evidence="1" id="KW-0472">Membrane</keyword>